<evidence type="ECO:0000313" key="1">
    <source>
        <dbReference type="EMBL" id="CUS44448.1"/>
    </source>
</evidence>
<proteinExistence type="predicted"/>
<dbReference type="PANTHER" id="PTHR30619:SF1">
    <property type="entry name" value="RECOMBINATION PROTEIN 2"/>
    <property type="match status" value="1"/>
</dbReference>
<dbReference type="InterPro" id="IPR036866">
    <property type="entry name" value="RibonucZ/Hydroxyglut_hydro"/>
</dbReference>
<organism evidence="1">
    <name type="scientific">hydrothermal vent metagenome</name>
    <dbReference type="NCBI Taxonomy" id="652676"/>
    <lineage>
        <taxon>unclassified sequences</taxon>
        <taxon>metagenomes</taxon>
        <taxon>ecological metagenomes</taxon>
    </lineage>
</organism>
<dbReference type="InterPro" id="IPR052159">
    <property type="entry name" value="Competence_DNA_uptake"/>
</dbReference>
<protein>
    <recommendedName>
        <fullName evidence="2">Metallo-beta-lactamase domain-containing protein</fullName>
    </recommendedName>
</protein>
<evidence type="ECO:0008006" key="2">
    <source>
        <dbReference type="Google" id="ProtNLM"/>
    </source>
</evidence>
<name>A0A160TJK3_9ZZZZ</name>
<reference evidence="1" key="1">
    <citation type="submission" date="2015-10" db="EMBL/GenBank/DDBJ databases">
        <authorList>
            <person name="Gilbert D.G."/>
        </authorList>
    </citation>
    <scope>NUCLEOTIDE SEQUENCE</scope>
</reference>
<sequence>MEHFTLEPLAARHGDCLLLHYGPAAAPGTILIDGGPSQVYGKTLKPRLKTLKAKRPGGAFAIDLLVVSHIDDDHIRGIIDFTEDWRDAKTDHRPWDWPVRQLWHNSFERIAGGNPNDVRASVLASFGTQNFSDIAGLDTDNENEHAAFKILASVGQGTQLRNDAKLLDIPTNQGFDGLVQPPADPGEPVPFGDQLRLHVVGPLPDQLKALRDKFAQELPKGPAASLAAYSDTSIPNLSSIVLLAKYRDKSMLLTGDARGDYILTGLGNAGLLDQGRLHVDILKMQHHGSDRNTAGEFFERVTADHYVASASGKYENPDRATFEMLVRARPKDDRYTIHLTGEVADIDVLRAKERATTRDQQARDNKPLSPQWDDATDSLAAFFSRATQDGYKFTVQTPALHPAPIDLLDPIGF</sequence>
<dbReference type="PANTHER" id="PTHR30619">
    <property type="entry name" value="DNA INTERNALIZATION/COMPETENCE PROTEIN COMEC/REC2"/>
    <property type="match status" value="1"/>
</dbReference>
<dbReference type="Gene3D" id="3.60.15.10">
    <property type="entry name" value="Ribonuclease Z/Hydroxyacylglutathione hydrolase-like"/>
    <property type="match status" value="1"/>
</dbReference>
<gene>
    <name evidence="1" type="ORF">MGWOODY_Smn3720</name>
</gene>
<accession>A0A160TJK3</accession>
<dbReference type="AlphaFoldDB" id="A0A160TJK3"/>
<dbReference type="EMBL" id="CZQE01000151">
    <property type="protein sequence ID" value="CUS44448.1"/>
    <property type="molecule type" value="Genomic_DNA"/>
</dbReference>
<dbReference type="SUPFAM" id="SSF56281">
    <property type="entry name" value="Metallo-hydrolase/oxidoreductase"/>
    <property type="match status" value="1"/>
</dbReference>